<feature type="region of interest" description="Disordered" evidence="1">
    <location>
        <begin position="248"/>
        <end position="277"/>
    </location>
</feature>
<evidence type="ECO:0000256" key="1">
    <source>
        <dbReference type="SAM" id="MobiDB-lite"/>
    </source>
</evidence>
<dbReference type="OrthoDB" id="5234017at2759"/>
<evidence type="ECO:0000313" key="2">
    <source>
        <dbReference type="EMBL" id="KJZ71427.1"/>
    </source>
</evidence>
<name>A0A0F7ZXW4_9HYPO</name>
<dbReference type="Proteomes" id="UP000054481">
    <property type="component" value="Unassembled WGS sequence"/>
</dbReference>
<feature type="compositionally biased region" description="Low complexity" evidence="1">
    <location>
        <begin position="116"/>
        <end position="127"/>
    </location>
</feature>
<feature type="compositionally biased region" description="Basic and acidic residues" evidence="1">
    <location>
        <begin position="353"/>
        <end position="363"/>
    </location>
</feature>
<gene>
    <name evidence="2" type="ORF">HIM_09215</name>
</gene>
<evidence type="ECO:0000313" key="3">
    <source>
        <dbReference type="Proteomes" id="UP000054481"/>
    </source>
</evidence>
<keyword evidence="3" id="KW-1185">Reference proteome</keyword>
<reference evidence="2 3" key="1">
    <citation type="journal article" date="2014" name="Genome Biol. Evol.">
        <title>Comparative genomics and transcriptomics analyses reveal divergent lifestyle features of nematode endoparasitic fungus Hirsutella minnesotensis.</title>
        <authorList>
            <person name="Lai Y."/>
            <person name="Liu K."/>
            <person name="Zhang X."/>
            <person name="Zhang X."/>
            <person name="Li K."/>
            <person name="Wang N."/>
            <person name="Shu C."/>
            <person name="Wu Y."/>
            <person name="Wang C."/>
            <person name="Bushley K.E."/>
            <person name="Xiang M."/>
            <person name="Liu X."/>
        </authorList>
    </citation>
    <scope>NUCLEOTIDE SEQUENCE [LARGE SCALE GENOMIC DNA]</scope>
    <source>
        <strain evidence="2 3">3608</strain>
    </source>
</reference>
<dbReference type="EMBL" id="KQ030575">
    <property type="protein sequence ID" value="KJZ71427.1"/>
    <property type="molecule type" value="Genomic_DNA"/>
</dbReference>
<sequence>MSHLSILAHLDAIRSRVLQSDEVLMKIKSPQTLFEERLAALKDRIENVWSRLLLCSTTDDRHTILETVLRLGGEKRDLELNYETAVKEQMIMYERSLDAHLKKLCDDLYPLIGPLRRSSSPRSLQGSTQPLDGDGKVLRSQEQQSLQLFPSNNRLQAVSITRLRESGGISKDSEGWTPDRIGPVETPASRHGSREDQAECHTEPVSSTFGEPDMDEPGAARFQAPQTPSDAGTIIVATLSGEDLGHNPCPRSSEAETCNPRGFSPVIEEPGTLSTSDNMFTTHVDSTLDRKDSDSVRHTGKFHPADCALALHEAEYKAHAALDLISRQDVDSLRSAASNPELAGLKTPQEVQSTRDHRGSSRLELSHEYELGSSARQRGVQKRKKSQKTLSSCRTFIRSDAISWFLRTWQCTLKAWASLLAITTLAPDTSIVDIDLTAAAQAIDGVIAGKKEPVLPRRFGYLRFFHFLESMKSRLGDCSTRAYDIYVDAQDVATKRNDLYRYRHLGARFQRISFGSPLLLTVASQTADRLAYVFSLSTFSESSCIPAVR</sequence>
<accession>A0A0F7ZXW4</accession>
<feature type="region of interest" description="Disordered" evidence="1">
    <location>
        <begin position="166"/>
        <end position="214"/>
    </location>
</feature>
<feature type="region of interest" description="Disordered" evidence="1">
    <location>
        <begin position="336"/>
        <end position="363"/>
    </location>
</feature>
<proteinExistence type="predicted"/>
<protein>
    <submittedName>
        <fullName evidence="2">Uncharacterized protein</fullName>
    </submittedName>
</protein>
<feature type="compositionally biased region" description="Basic and acidic residues" evidence="1">
    <location>
        <begin position="192"/>
        <end position="202"/>
    </location>
</feature>
<dbReference type="AlphaFoldDB" id="A0A0F7ZXW4"/>
<organism evidence="2 3">
    <name type="scientific">Hirsutella minnesotensis 3608</name>
    <dbReference type="NCBI Taxonomy" id="1043627"/>
    <lineage>
        <taxon>Eukaryota</taxon>
        <taxon>Fungi</taxon>
        <taxon>Dikarya</taxon>
        <taxon>Ascomycota</taxon>
        <taxon>Pezizomycotina</taxon>
        <taxon>Sordariomycetes</taxon>
        <taxon>Hypocreomycetidae</taxon>
        <taxon>Hypocreales</taxon>
        <taxon>Ophiocordycipitaceae</taxon>
        <taxon>Hirsutella</taxon>
    </lineage>
</organism>
<feature type="region of interest" description="Disordered" evidence="1">
    <location>
        <begin position="116"/>
        <end position="135"/>
    </location>
</feature>